<evidence type="ECO:0000256" key="2">
    <source>
        <dbReference type="ARBA" id="ARBA00022980"/>
    </source>
</evidence>
<feature type="compositionally biased region" description="Basic and acidic residues" evidence="5">
    <location>
        <begin position="113"/>
        <end position="129"/>
    </location>
</feature>
<dbReference type="GO" id="GO:1990904">
    <property type="term" value="C:ribonucleoprotein complex"/>
    <property type="evidence" value="ECO:0007669"/>
    <property type="project" value="UniProtKB-KW"/>
</dbReference>
<dbReference type="Pfam" id="PF05047">
    <property type="entry name" value="L51_S25_CI-B8"/>
    <property type="match status" value="1"/>
</dbReference>
<dbReference type="PANTHER" id="PTHR13274:SF2">
    <property type="entry name" value="SMALL RIBOSOMAL SUBUNIT PROTEIN MS25"/>
    <property type="match status" value="1"/>
</dbReference>
<dbReference type="GO" id="GO:0003735">
    <property type="term" value="F:structural constituent of ribosome"/>
    <property type="evidence" value="ECO:0007669"/>
    <property type="project" value="InterPro"/>
</dbReference>
<keyword evidence="3" id="KW-0496">Mitochondrion</keyword>
<dbReference type="PANTHER" id="PTHR13274">
    <property type="entry name" value="MITOCHONDRIAL RIBOSOMAL PROTEIN S25"/>
    <property type="match status" value="1"/>
</dbReference>
<dbReference type="SMART" id="SM00916">
    <property type="entry name" value="L51_S25_CI-B8"/>
    <property type="match status" value="1"/>
</dbReference>
<accession>A0A6A6HEW3</accession>
<dbReference type="GO" id="GO:0005739">
    <property type="term" value="C:mitochondrion"/>
    <property type="evidence" value="ECO:0007669"/>
    <property type="project" value="UniProtKB-SubCell"/>
</dbReference>
<protein>
    <recommendedName>
        <fullName evidence="6">Ribosomal protein/NADH dehydrogenase domain-containing protein</fullName>
    </recommendedName>
</protein>
<feature type="compositionally biased region" description="Low complexity" evidence="5">
    <location>
        <begin position="88"/>
        <end position="112"/>
    </location>
</feature>
<dbReference type="Proteomes" id="UP000800092">
    <property type="component" value="Unassembled WGS sequence"/>
</dbReference>
<evidence type="ECO:0000256" key="5">
    <source>
        <dbReference type="SAM" id="MobiDB-lite"/>
    </source>
</evidence>
<keyword evidence="4" id="KW-0687">Ribonucleoprotein</keyword>
<feature type="domain" description="Ribosomal protein/NADH dehydrogenase" evidence="6">
    <location>
        <begin position="41"/>
        <end position="145"/>
    </location>
</feature>
<evidence type="ECO:0000313" key="8">
    <source>
        <dbReference type="Proteomes" id="UP000800092"/>
    </source>
</evidence>
<evidence type="ECO:0000256" key="1">
    <source>
        <dbReference type="ARBA" id="ARBA00004173"/>
    </source>
</evidence>
<organism evidence="7 8">
    <name type="scientific">Viridothelium virens</name>
    <name type="common">Speckled blister lichen</name>
    <name type="synonym">Trypethelium virens</name>
    <dbReference type="NCBI Taxonomy" id="1048519"/>
    <lineage>
        <taxon>Eukaryota</taxon>
        <taxon>Fungi</taxon>
        <taxon>Dikarya</taxon>
        <taxon>Ascomycota</taxon>
        <taxon>Pezizomycotina</taxon>
        <taxon>Dothideomycetes</taxon>
        <taxon>Dothideomycetes incertae sedis</taxon>
        <taxon>Trypetheliales</taxon>
        <taxon>Trypetheliaceae</taxon>
        <taxon>Viridothelium</taxon>
    </lineage>
</organism>
<name>A0A6A6HEW3_VIRVR</name>
<keyword evidence="2" id="KW-0689">Ribosomal protein</keyword>
<proteinExistence type="predicted"/>
<keyword evidence="8" id="KW-1185">Reference proteome</keyword>
<dbReference type="InterPro" id="IPR040049">
    <property type="entry name" value="Ribosomal_mS25/mL61"/>
</dbReference>
<dbReference type="GO" id="GO:0005840">
    <property type="term" value="C:ribosome"/>
    <property type="evidence" value="ECO:0007669"/>
    <property type="project" value="UniProtKB-KW"/>
</dbReference>
<evidence type="ECO:0000313" key="7">
    <source>
        <dbReference type="EMBL" id="KAF2236664.1"/>
    </source>
</evidence>
<dbReference type="AlphaFoldDB" id="A0A6A6HEW3"/>
<dbReference type="OrthoDB" id="1696305at2759"/>
<reference evidence="7" key="1">
    <citation type="journal article" date="2020" name="Stud. Mycol.">
        <title>101 Dothideomycetes genomes: a test case for predicting lifestyles and emergence of pathogens.</title>
        <authorList>
            <person name="Haridas S."/>
            <person name="Albert R."/>
            <person name="Binder M."/>
            <person name="Bloem J."/>
            <person name="Labutti K."/>
            <person name="Salamov A."/>
            <person name="Andreopoulos B."/>
            <person name="Baker S."/>
            <person name="Barry K."/>
            <person name="Bills G."/>
            <person name="Bluhm B."/>
            <person name="Cannon C."/>
            <person name="Castanera R."/>
            <person name="Culley D."/>
            <person name="Daum C."/>
            <person name="Ezra D."/>
            <person name="Gonzalez J."/>
            <person name="Henrissat B."/>
            <person name="Kuo A."/>
            <person name="Liang C."/>
            <person name="Lipzen A."/>
            <person name="Lutzoni F."/>
            <person name="Magnuson J."/>
            <person name="Mondo S."/>
            <person name="Nolan M."/>
            <person name="Ohm R."/>
            <person name="Pangilinan J."/>
            <person name="Park H.-J."/>
            <person name="Ramirez L."/>
            <person name="Alfaro M."/>
            <person name="Sun H."/>
            <person name="Tritt A."/>
            <person name="Yoshinaga Y."/>
            <person name="Zwiers L.-H."/>
            <person name="Turgeon B."/>
            <person name="Goodwin S."/>
            <person name="Spatafora J."/>
            <person name="Crous P."/>
            <person name="Grigoriev I."/>
        </authorList>
    </citation>
    <scope>NUCLEOTIDE SEQUENCE</scope>
    <source>
        <strain evidence="7">Tuck. ex Michener</strain>
    </source>
</reference>
<gene>
    <name evidence="7" type="ORF">EV356DRAFT_64283</name>
</gene>
<evidence type="ECO:0000259" key="6">
    <source>
        <dbReference type="SMART" id="SM00916"/>
    </source>
</evidence>
<feature type="region of interest" description="Disordered" evidence="5">
    <location>
        <begin position="86"/>
        <end position="129"/>
    </location>
</feature>
<dbReference type="InterPro" id="IPR036249">
    <property type="entry name" value="Thioredoxin-like_sf"/>
</dbReference>
<evidence type="ECO:0000256" key="4">
    <source>
        <dbReference type="ARBA" id="ARBA00023274"/>
    </source>
</evidence>
<dbReference type="InterPro" id="IPR007741">
    <property type="entry name" value="Ribosomal_mL43/mS25/NADH_DH"/>
</dbReference>
<evidence type="ECO:0000256" key="3">
    <source>
        <dbReference type="ARBA" id="ARBA00023128"/>
    </source>
</evidence>
<comment type="subcellular location">
    <subcellularLocation>
        <location evidence="1">Mitochondrion</location>
    </subcellularLocation>
</comment>
<dbReference type="EMBL" id="ML991784">
    <property type="protein sequence ID" value="KAF2236664.1"/>
    <property type="molecule type" value="Genomic_DNA"/>
</dbReference>
<sequence>MVSVLQRMRKLRTKLLAVRLGPGALVLPQDVKRIHLSFASKINDGHMGPRKFWRHCLPRLKYHNPAVSMTVDRTIDQSAPATLTLFYAPKPSSGSPTASPAPTNSTTSTSVSPDHDPFERTDSIDMKHRTDTQILQELVKVTKAIEISPTPEDEAMIAELEDQRNRSEKDRQLMASVMRDRKAEEARLMQARGEVERLQTGQ</sequence>
<dbReference type="SUPFAM" id="SSF52833">
    <property type="entry name" value="Thioredoxin-like"/>
    <property type="match status" value="1"/>
</dbReference>